<feature type="compositionally biased region" description="Pro residues" evidence="1">
    <location>
        <begin position="291"/>
        <end position="307"/>
    </location>
</feature>
<accession>D8QCS7</accession>
<feature type="compositionally biased region" description="Basic residues" evidence="1">
    <location>
        <begin position="1"/>
        <end position="17"/>
    </location>
</feature>
<feature type="compositionally biased region" description="Pro residues" evidence="1">
    <location>
        <begin position="229"/>
        <end position="252"/>
    </location>
</feature>
<evidence type="ECO:0000313" key="3">
    <source>
        <dbReference type="Proteomes" id="UP000007431"/>
    </source>
</evidence>
<sequence length="556" mass="60002">MPPKGHKPGLTRTHSHTRSSSTTKIAGAVPAHLQLTGNPPALRGKKHGHLNEASGRTSPFPRTSSGHRVRSKDTISHMQTMNPYHQHAKRGKANTSTTRRTKAGFTLRANDDSEEEEEVEDDGDWVSSANNSGATTPARQPSGDDGRPNEETVKNVQKRIEQEVKQAGSREAAPDDIAAKARPGDNGRLQDMNAQRAPDAIPANVHEQRQQRPPTSDAPRPRQPSDRAQPPPSTAAKPPPITTMPHLAPPSPQTQTRQQKPEQPPIRQHDYGNGHINGHGPPSPESTLSPTSPPVPQTVPSTPPPQTSTPMPQRARFPRSQPASPTHKHGKRLSTISTQSTRPPSTHSIAHAPLRPHPLIRAKSYTLDHHQPKTPELIPEEGHATSALAPLNVNAQLTGASPPEEHDRARGDRTSRRTESISSSTSFSSSTATLQHFQQQHSPGVATPRTRTLSSASSAISSLAHIPSALAFTTHHASPHHGAQGKNQLVGYKVYFPRDDDADAVHSLLPTPYAWNHMSVLGGRGGNGRGARAPLWESWERVMRAKNAAAPPATTC</sequence>
<feature type="compositionally biased region" description="Polar residues" evidence="1">
    <location>
        <begin position="127"/>
        <end position="139"/>
    </location>
</feature>
<dbReference type="OrthoDB" id="3219024at2759"/>
<gene>
    <name evidence="2" type="ORF">SCHCODRAFT_111669</name>
</gene>
<dbReference type="RefSeq" id="XP_003029486.1">
    <property type="nucleotide sequence ID" value="XM_003029440.1"/>
</dbReference>
<dbReference type="VEuPathDB" id="FungiDB:SCHCODRAFT_02635398"/>
<organism evidence="3">
    <name type="scientific">Schizophyllum commune (strain H4-8 / FGSC 9210)</name>
    <name type="common">Split gill fungus</name>
    <dbReference type="NCBI Taxonomy" id="578458"/>
    <lineage>
        <taxon>Eukaryota</taxon>
        <taxon>Fungi</taxon>
        <taxon>Dikarya</taxon>
        <taxon>Basidiomycota</taxon>
        <taxon>Agaricomycotina</taxon>
        <taxon>Agaricomycetes</taxon>
        <taxon>Agaricomycetidae</taxon>
        <taxon>Agaricales</taxon>
        <taxon>Schizophyllaceae</taxon>
        <taxon>Schizophyllum</taxon>
    </lineage>
</organism>
<evidence type="ECO:0000256" key="1">
    <source>
        <dbReference type="SAM" id="MobiDB-lite"/>
    </source>
</evidence>
<dbReference type="HOGENOM" id="CLU_490156_0_0_1"/>
<feature type="compositionally biased region" description="Basic and acidic residues" evidence="1">
    <location>
        <begin position="403"/>
        <end position="419"/>
    </location>
</feature>
<feature type="non-terminal residue" evidence="2">
    <location>
        <position position="556"/>
    </location>
</feature>
<feature type="compositionally biased region" description="Acidic residues" evidence="1">
    <location>
        <begin position="112"/>
        <end position="124"/>
    </location>
</feature>
<dbReference type="AlphaFoldDB" id="D8QCS7"/>
<feature type="compositionally biased region" description="Low complexity" evidence="1">
    <location>
        <begin position="420"/>
        <end position="433"/>
    </location>
</feature>
<dbReference type="InParanoid" id="D8QCS7"/>
<keyword evidence="3" id="KW-1185">Reference proteome</keyword>
<dbReference type="EMBL" id="GL377309">
    <property type="protein sequence ID" value="EFI94583.1"/>
    <property type="molecule type" value="Genomic_DNA"/>
</dbReference>
<feature type="compositionally biased region" description="Polar residues" evidence="1">
    <location>
        <begin position="54"/>
        <end position="64"/>
    </location>
</feature>
<dbReference type="GeneID" id="9591304"/>
<evidence type="ECO:0000313" key="2">
    <source>
        <dbReference type="EMBL" id="EFI94583.1"/>
    </source>
</evidence>
<dbReference type="STRING" id="578458.D8QCS7"/>
<protein>
    <submittedName>
        <fullName evidence="2">Expressed protein</fullName>
    </submittedName>
</protein>
<dbReference type="Proteomes" id="UP000007431">
    <property type="component" value="Unassembled WGS sequence"/>
</dbReference>
<feature type="compositionally biased region" description="Polar residues" evidence="1">
    <location>
        <begin position="334"/>
        <end position="348"/>
    </location>
</feature>
<proteinExistence type="predicted"/>
<feature type="region of interest" description="Disordered" evidence="1">
    <location>
        <begin position="1"/>
        <end position="357"/>
    </location>
</feature>
<dbReference type="eggNOG" id="ENOG502SQ85">
    <property type="taxonomic scope" value="Eukaryota"/>
</dbReference>
<feature type="region of interest" description="Disordered" evidence="1">
    <location>
        <begin position="397"/>
        <end position="450"/>
    </location>
</feature>
<dbReference type="OMA" id="HFPPAEQ"/>
<feature type="compositionally biased region" description="Basic and acidic residues" evidence="1">
    <location>
        <begin position="142"/>
        <end position="164"/>
    </location>
</feature>
<name>D8QCS7_SCHCM</name>
<dbReference type="KEGG" id="scm:SCHCO_02635398"/>
<reference evidence="2 3" key="1">
    <citation type="journal article" date="2010" name="Nat. Biotechnol.">
        <title>Genome sequence of the model mushroom Schizophyllum commune.</title>
        <authorList>
            <person name="Ohm R.A."/>
            <person name="de Jong J.F."/>
            <person name="Lugones L.G."/>
            <person name="Aerts A."/>
            <person name="Kothe E."/>
            <person name="Stajich J.E."/>
            <person name="de Vries R.P."/>
            <person name="Record E."/>
            <person name="Levasseur A."/>
            <person name="Baker S.E."/>
            <person name="Bartholomew K.A."/>
            <person name="Coutinho P.M."/>
            <person name="Erdmann S."/>
            <person name="Fowler T.J."/>
            <person name="Gathman A.C."/>
            <person name="Lombard V."/>
            <person name="Henrissat B."/>
            <person name="Knabe N."/>
            <person name="Kuees U."/>
            <person name="Lilly W.W."/>
            <person name="Lindquist E."/>
            <person name="Lucas S."/>
            <person name="Magnuson J.K."/>
            <person name="Piumi F."/>
            <person name="Raudaskoski M."/>
            <person name="Salamov A."/>
            <person name="Schmutz J."/>
            <person name="Schwarze F.W.M.R."/>
            <person name="vanKuyk P.A."/>
            <person name="Horton J.S."/>
            <person name="Grigoriev I.V."/>
            <person name="Woesten H.A.B."/>
        </authorList>
    </citation>
    <scope>NUCLEOTIDE SEQUENCE [LARGE SCALE GENOMIC DNA]</scope>
    <source>
        <strain evidence="3">H4-8 / FGSC 9210</strain>
    </source>
</reference>